<evidence type="ECO:0000259" key="12">
    <source>
        <dbReference type="PROSITE" id="PS50112"/>
    </source>
</evidence>
<evidence type="ECO:0000259" key="11">
    <source>
        <dbReference type="PROSITE" id="PS50109"/>
    </source>
</evidence>
<keyword evidence="3" id="KW-0597">Phosphoprotein</keyword>
<keyword evidence="15" id="KW-1185">Reference proteome</keyword>
<feature type="domain" description="PAS" evidence="12">
    <location>
        <begin position="83"/>
        <end position="127"/>
    </location>
</feature>
<dbReference type="InterPro" id="IPR036097">
    <property type="entry name" value="HisK_dim/P_sf"/>
</dbReference>
<comment type="catalytic activity">
    <reaction evidence="1">
        <text>ATP + protein L-histidine = ADP + protein N-phospho-L-histidine.</text>
        <dbReference type="EC" id="2.7.13.3"/>
    </reaction>
</comment>
<sequence length="476" mass="54241">MDMKLIIKPAIRISLVYVMIGIIWVAFSDSLLLYLLASDIKQLTVMQTYKGWVYVSGTGLLLYFLLRRELRIREQKEVLLENEKKFASAVVNTAGALVLVTDSEGRIIKFNRACEKITGYSDHEVIGVHIWNLLLVSEEVAVFQRVFEVLKTSKESVEHEACLVNRNGDRRVIAWSNTILFDNQGLVEYIICTGIDITERKQIEYELRKHRAQLEELVTERTTDLIQANEKLKQEMTERKRAEEARKQMEKEMVRLEQLNLIGEMAAGIAHEIRNPMTTVRGFLQVFQSKDSFMEFRDYLELMIKELDSANSIITEFLYLAKNKAVDVEKLNLNTIIETLLPLMQADAANSEKYTNLELTDIPDLYLNEKEMRQLILNLVRNGLEAMSPGGNLTIKTYLEGQEVVLGVQDQGTGIEPGSLEKLGTPFFTTKDQGTGLGLAVCYSIAARYNAVIKVDTSPSGTTFFVRFRRPQQAFL</sequence>
<gene>
    <name evidence="14" type="primary">kinE_6</name>
    <name evidence="14" type="ORF">SPSYN_02516</name>
</gene>
<evidence type="ECO:0000256" key="2">
    <source>
        <dbReference type="ARBA" id="ARBA00012438"/>
    </source>
</evidence>
<dbReference type="PROSITE" id="PS50113">
    <property type="entry name" value="PAC"/>
    <property type="match status" value="1"/>
</dbReference>
<proteinExistence type="predicted"/>
<name>A0A9D3AVY2_9FIRM</name>
<keyword evidence="8" id="KW-0902">Two-component regulatory system</keyword>
<evidence type="ECO:0000256" key="1">
    <source>
        <dbReference type="ARBA" id="ARBA00000085"/>
    </source>
</evidence>
<dbReference type="Pfam" id="PF02518">
    <property type="entry name" value="HATPase_c"/>
    <property type="match status" value="1"/>
</dbReference>
<evidence type="ECO:0000256" key="3">
    <source>
        <dbReference type="ARBA" id="ARBA00022553"/>
    </source>
</evidence>
<keyword evidence="4 14" id="KW-0808">Transferase</keyword>
<dbReference type="Proteomes" id="UP000798488">
    <property type="component" value="Unassembled WGS sequence"/>
</dbReference>
<evidence type="ECO:0000313" key="14">
    <source>
        <dbReference type="EMBL" id="KAF1084730.1"/>
    </source>
</evidence>
<dbReference type="InterPro" id="IPR000700">
    <property type="entry name" value="PAS-assoc_C"/>
</dbReference>
<dbReference type="InterPro" id="IPR035965">
    <property type="entry name" value="PAS-like_dom_sf"/>
</dbReference>
<dbReference type="SMART" id="SM00086">
    <property type="entry name" value="PAC"/>
    <property type="match status" value="1"/>
</dbReference>
<evidence type="ECO:0000256" key="8">
    <source>
        <dbReference type="ARBA" id="ARBA00023012"/>
    </source>
</evidence>
<evidence type="ECO:0000256" key="10">
    <source>
        <dbReference type="SAM" id="Phobius"/>
    </source>
</evidence>
<dbReference type="PROSITE" id="PS50109">
    <property type="entry name" value="HIS_KIN"/>
    <property type="match status" value="1"/>
</dbReference>
<dbReference type="SUPFAM" id="SSF55874">
    <property type="entry name" value="ATPase domain of HSP90 chaperone/DNA topoisomerase II/histidine kinase"/>
    <property type="match status" value="1"/>
</dbReference>
<organism evidence="14 15">
    <name type="scientific">Sporotomaculum syntrophicum</name>
    <dbReference type="NCBI Taxonomy" id="182264"/>
    <lineage>
        <taxon>Bacteria</taxon>
        <taxon>Bacillati</taxon>
        <taxon>Bacillota</taxon>
        <taxon>Clostridia</taxon>
        <taxon>Eubacteriales</taxon>
        <taxon>Desulfallaceae</taxon>
        <taxon>Sporotomaculum</taxon>
    </lineage>
</organism>
<feature type="domain" description="PAC" evidence="13">
    <location>
        <begin position="157"/>
        <end position="209"/>
    </location>
</feature>
<dbReference type="EC" id="2.7.13.3" evidence="2"/>
<dbReference type="SUPFAM" id="SSF55785">
    <property type="entry name" value="PYP-like sensor domain (PAS domain)"/>
    <property type="match status" value="1"/>
</dbReference>
<dbReference type="SMART" id="SM00388">
    <property type="entry name" value="HisKA"/>
    <property type="match status" value="1"/>
</dbReference>
<dbReference type="Gene3D" id="3.30.450.20">
    <property type="entry name" value="PAS domain"/>
    <property type="match status" value="1"/>
</dbReference>
<comment type="caution">
    <text evidence="14">The sequence shown here is derived from an EMBL/GenBank/DDBJ whole genome shotgun (WGS) entry which is preliminary data.</text>
</comment>
<dbReference type="PROSITE" id="PS50112">
    <property type="entry name" value="PAS"/>
    <property type="match status" value="1"/>
</dbReference>
<dbReference type="PANTHER" id="PTHR43065">
    <property type="entry name" value="SENSOR HISTIDINE KINASE"/>
    <property type="match status" value="1"/>
</dbReference>
<dbReference type="Pfam" id="PF00512">
    <property type="entry name" value="HisKA"/>
    <property type="match status" value="1"/>
</dbReference>
<keyword evidence="10" id="KW-0812">Transmembrane</keyword>
<dbReference type="CDD" id="cd00082">
    <property type="entry name" value="HisKA"/>
    <property type="match status" value="1"/>
</dbReference>
<keyword evidence="7" id="KW-0067">ATP-binding</keyword>
<protein>
    <recommendedName>
        <fullName evidence="2">histidine kinase</fullName>
        <ecNumber evidence="2">2.7.13.3</ecNumber>
    </recommendedName>
</protein>
<keyword evidence="6 14" id="KW-0418">Kinase</keyword>
<dbReference type="InterPro" id="IPR003594">
    <property type="entry name" value="HATPase_dom"/>
</dbReference>
<dbReference type="InterPro" id="IPR005467">
    <property type="entry name" value="His_kinase_dom"/>
</dbReference>
<dbReference type="CDD" id="cd00130">
    <property type="entry name" value="PAS"/>
    <property type="match status" value="1"/>
</dbReference>
<dbReference type="Pfam" id="PF00989">
    <property type="entry name" value="PAS"/>
    <property type="match status" value="1"/>
</dbReference>
<accession>A0A9D3AVY2</accession>
<keyword evidence="9" id="KW-0175">Coiled coil</keyword>
<dbReference type="SUPFAM" id="SSF47384">
    <property type="entry name" value="Homodimeric domain of signal transducing histidine kinase"/>
    <property type="match status" value="1"/>
</dbReference>
<evidence type="ECO:0000256" key="6">
    <source>
        <dbReference type="ARBA" id="ARBA00022777"/>
    </source>
</evidence>
<dbReference type="GO" id="GO:0000155">
    <property type="term" value="F:phosphorelay sensor kinase activity"/>
    <property type="evidence" value="ECO:0007669"/>
    <property type="project" value="InterPro"/>
</dbReference>
<dbReference type="InterPro" id="IPR001610">
    <property type="entry name" value="PAC"/>
</dbReference>
<feature type="transmembrane region" description="Helical" evidence="10">
    <location>
        <begin position="49"/>
        <end position="66"/>
    </location>
</feature>
<dbReference type="InterPro" id="IPR003661">
    <property type="entry name" value="HisK_dim/P_dom"/>
</dbReference>
<reference evidence="14" key="1">
    <citation type="submission" date="2016-02" db="EMBL/GenBank/DDBJ databases">
        <title>Draft Genome Sequence of Sporotomaculum syntrophicum Strain FB, a Syntrophic Benzoate Degrader.</title>
        <authorList>
            <person name="Nobu M.K."/>
            <person name="Narihiro T."/>
            <person name="Qiu Y.-L."/>
            <person name="Ohashi A."/>
            <person name="Liu W.-T."/>
            <person name="Yuji S."/>
        </authorList>
    </citation>
    <scope>NUCLEOTIDE SEQUENCE</scope>
    <source>
        <strain evidence="14">FB</strain>
    </source>
</reference>
<dbReference type="NCBIfam" id="TIGR00229">
    <property type="entry name" value="sensory_box"/>
    <property type="match status" value="1"/>
</dbReference>
<dbReference type="Gene3D" id="3.30.565.10">
    <property type="entry name" value="Histidine kinase-like ATPase, C-terminal domain"/>
    <property type="match status" value="1"/>
</dbReference>
<keyword evidence="10" id="KW-0472">Membrane</keyword>
<feature type="transmembrane region" description="Helical" evidence="10">
    <location>
        <begin position="12"/>
        <end position="37"/>
    </location>
</feature>
<dbReference type="SMART" id="SM00091">
    <property type="entry name" value="PAS"/>
    <property type="match status" value="1"/>
</dbReference>
<dbReference type="GO" id="GO:0005524">
    <property type="term" value="F:ATP binding"/>
    <property type="evidence" value="ECO:0007669"/>
    <property type="project" value="UniProtKB-KW"/>
</dbReference>
<evidence type="ECO:0000256" key="4">
    <source>
        <dbReference type="ARBA" id="ARBA00022679"/>
    </source>
</evidence>
<dbReference type="Gene3D" id="1.10.287.130">
    <property type="match status" value="1"/>
</dbReference>
<dbReference type="InterPro" id="IPR013767">
    <property type="entry name" value="PAS_fold"/>
</dbReference>
<keyword evidence="10" id="KW-1133">Transmembrane helix</keyword>
<dbReference type="InterPro" id="IPR004358">
    <property type="entry name" value="Sig_transdc_His_kin-like_C"/>
</dbReference>
<dbReference type="InterPro" id="IPR036890">
    <property type="entry name" value="HATPase_C_sf"/>
</dbReference>
<feature type="coiled-coil region" evidence="9">
    <location>
        <begin position="200"/>
        <end position="262"/>
    </location>
</feature>
<evidence type="ECO:0000256" key="5">
    <source>
        <dbReference type="ARBA" id="ARBA00022741"/>
    </source>
</evidence>
<evidence type="ECO:0000256" key="7">
    <source>
        <dbReference type="ARBA" id="ARBA00022840"/>
    </source>
</evidence>
<dbReference type="EMBL" id="LSRS01000005">
    <property type="protein sequence ID" value="KAF1084730.1"/>
    <property type="molecule type" value="Genomic_DNA"/>
</dbReference>
<keyword evidence="5" id="KW-0547">Nucleotide-binding</keyword>
<dbReference type="SMART" id="SM00387">
    <property type="entry name" value="HATPase_c"/>
    <property type="match status" value="1"/>
</dbReference>
<dbReference type="AlphaFoldDB" id="A0A9D3AVY2"/>
<dbReference type="PANTHER" id="PTHR43065:SF46">
    <property type="entry name" value="C4-DICARBOXYLATE TRANSPORT SENSOR PROTEIN DCTB"/>
    <property type="match status" value="1"/>
</dbReference>
<dbReference type="InterPro" id="IPR000014">
    <property type="entry name" value="PAS"/>
</dbReference>
<dbReference type="PRINTS" id="PR00344">
    <property type="entry name" value="BCTRLSENSOR"/>
</dbReference>
<evidence type="ECO:0000313" key="15">
    <source>
        <dbReference type="Proteomes" id="UP000798488"/>
    </source>
</evidence>
<feature type="domain" description="Histidine kinase" evidence="11">
    <location>
        <begin position="268"/>
        <end position="472"/>
    </location>
</feature>
<evidence type="ECO:0000259" key="13">
    <source>
        <dbReference type="PROSITE" id="PS50113"/>
    </source>
</evidence>
<evidence type="ECO:0000256" key="9">
    <source>
        <dbReference type="SAM" id="Coils"/>
    </source>
</evidence>